<dbReference type="Proteomes" id="UP001152300">
    <property type="component" value="Unassembled WGS sequence"/>
</dbReference>
<keyword evidence="2" id="KW-1185">Reference proteome</keyword>
<dbReference type="AlphaFoldDB" id="A0A9X0DP50"/>
<gene>
    <name evidence="1" type="ORF">OCU04_003000</name>
</gene>
<dbReference type="OrthoDB" id="10445339at2759"/>
<proteinExistence type="predicted"/>
<comment type="caution">
    <text evidence="1">The sequence shown here is derived from an EMBL/GenBank/DDBJ whole genome shotgun (WGS) entry which is preliminary data.</text>
</comment>
<reference evidence="1" key="1">
    <citation type="submission" date="2022-11" db="EMBL/GenBank/DDBJ databases">
        <title>Genome Resource of Sclerotinia nivalis Strain SnTB1, a Plant Pathogen Isolated from American Ginseng.</title>
        <authorList>
            <person name="Fan S."/>
        </authorList>
    </citation>
    <scope>NUCLEOTIDE SEQUENCE</scope>
    <source>
        <strain evidence="1">SnTB1</strain>
    </source>
</reference>
<protein>
    <submittedName>
        <fullName evidence="1">Uncharacterized protein</fullName>
    </submittedName>
</protein>
<evidence type="ECO:0000313" key="2">
    <source>
        <dbReference type="Proteomes" id="UP001152300"/>
    </source>
</evidence>
<organism evidence="1 2">
    <name type="scientific">Sclerotinia nivalis</name>
    <dbReference type="NCBI Taxonomy" id="352851"/>
    <lineage>
        <taxon>Eukaryota</taxon>
        <taxon>Fungi</taxon>
        <taxon>Dikarya</taxon>
        <taxon>Ascomycota</taxon>
        <taxon>Pezizomycotina</taxon>
        <taxon>Leotiomycetes</taxon>
        <taxon>Helotiales</taxon>
        <taxon>Sclerotiniaceae</taxon>
        <taxon>Sclerotinia</taxon>
    </lineage>
</organism>
<sequence>MNDKDTIASLQARKNTIIGYLETKLDIARGAGRDIAAKSNRILPNIPVLEVDDYGRFSTDFDDWLDNMQTFLFGDGDVGATRIAYVESRLGNRLSERVGNKYTTAEEILDASSKIYSNTNRKQAAINKYEELFQKEGAPFIPFFHEFNRLATELGFDGS</sequence>
<accession>A0A9X0DP50</accession>
<name>A0A9X0DP50_9HELO</name>
<dbReference type="EMBL" id="JAPEIS010000002">
    <property type="protein sequence ID" value="KAJ8069345.1"/>
    <property type="molecule type" value="Genomic_DNA"/>
</dbReference>
<evidence type="ECO:0000313" key="1">
    <source>
        <dbReference type="EMBL" id="KAJ8069345.1"/>
    </source>
</evidence>